<dbReference type="Pfam" id="PF23500">
    <property type="entry name" value="DUF7133"/>
    <property type="match status" value="1"/>
</dbReference>
<feature type="chain" id="PRO_5022943601" evidence="5">
    <location>
        <begin position="24"/>
        <end position="1293"/>
    </location>
</feature>
<evidence type="ECO:0000256" key="2">
    <source>
        <dbReference type="ARBA" id="ARBA00022723"/>
    </source>
</evidence>
<dbReference type="Pfam" id="PF13646">
    <property type="entry name" value="HEAT_2"/>
    <property type="match status" value="1"/>
</dbReference>
<dbReference type="InterPro" id="IPR055557">
    <property type="entry name" value="DUF7133"/>
</dbReference>
<dbReference type="SUPFAM" id="SSF48371">
    <property type="entry name" value="ARM repeat"/>
    <property type="match status" value="1"/>
</dbReference>
<evidence type="ECO:0000313" key="7">
    <source>
        <dbReference type="EMBL" id="QEG37404.1"/>
    </source>
</evidence>
<dbReference type="SUPFAM" id="SSF50952">
    <property type="entry name" value="Soluble quinoprotein glucose dehydrogenase"/>
    <property type="match status" value="1"/>
</dbReference>
<dbReference type="Pfam" id="PF00034">
    <property type="entry name" value="Cytochrom_C"/>
    <property type="match status" value="1"/>
</dbReference>
<protein>
    <submittedName>
        <fullName evidence="7">Cytochrome c</fullName>
    </submittedName>
</protein>
<gene>
    <name evidence="7" type="ORF">Pr1d_47470</name>
</gene>
<dbReference type="PANTHER" id="PTHR33546:SF1">
    <property type="entry name" value="LARGE, MULTIFUNCTIONAL SECRETED PROTEIN"/>
    <property type="match status" value="1"/>
</dbReference>
<evidence type="ECO:0000256" key="3">
    <source>
        <dbReference type="ARBA" id="ARBA00023004"/>
    </source>
</evidence>
<dbReference type="InterPro" id="IPR036909">
    <property type="entry name" value="Cyt_c-like_dom_sf"/>
</dbReference>
<keyword evidence="8" id="KW-1185">Reference proteome</keyword>
<dbReference type="InterPro" id="IPR016024">
    <property type="entry name" value="ARM-type_fold"/>
</dbReference>
<evidence type="ECO:0000259" key="6">
    <source>
        <dbReference type="PROSITE" id="PS51007"/>
    </source>
</evidence>
<dbReference type="RefSeq" id="WP_148075649.1">
    <property type="nucleotide sequence ID" value="NZ_CP042913.1"/>
</dbReference>
<dbReference type="SUPFAM" id="SSF46626">
    <property type="entry name" value="Cytochrome c"/>
    <property type="match status" value="1"/>
</dbReference>
<evidence type="ECO:0000313" key="8">
    <source>
        <dbReference type="Proteomes" id="UP000323917"/>
    </source>
</evidence>
<dbReference type="GO" id="GO:0020037">
    <property type="term" value="F:heme binding"/>
    <property type="evidence" value="ECO:0007669"/>
    <property type="project" value="InterPro"/>
</dbReference>
<dbReference type="NCBIfam" id="TIGR02604">
    <property type="entry name" value="Piru_Ver_Nterm"/>
    <property type="match status" value="1"/>
</dbReference>
<feature type="domain" description="Cytochrome c" evidence="6">
    <location>
        <begin position="1149"/>
        <end position="1283"/>
    </location>
</feature>
<dbReference type="Gene3D" id="2.120.10.30">
    <property type="entry name" value="TolB, C-terminal domain"/>
    <property type="match status" value="1"/>
</dbReference>
<dbReference type="InterPro" id="IPR013427">
    <property type="entry name" value="Haem-bd_dom_put"/>
</dbReference>
<keyword evidence="5" id="KW-0732">Signal</keyword>
<dbReference type="Pfam" id="PF14100">
    <property type="entry name" value="DUF6807"/>
    <property type="match status" value="1"/>
</dbReference>
<reference evidence="7 8" key="1">
    <citation type="submission" date="2019-08" db="EMBL/GenBank/DDBJ databases">
        <title>Deep-cultivation of Planctomycetes and their phenomic and genomic characterization uncovers novel biology.</title>
        <authorList>
            <person name="Wiegand S."/>
            <person name="Jogler M."/>
            <person name="Boedeker C."/>
            <person name="Pinto D."/>
            <person name="Vollmers J."/>
            <person name="Rivas-Marin E."/>
            <person name="Kohn T."/>
            <person name="Peeters S.H."/>
            <person name="Heuer A."/>
            <person name="Rast P."/>
            <person name="Oberbeckmann S."/>
            <person name="Bunk B."/>
            <person name="Jeske O."/>
            <person name="Meyerdierks A."/>
            <person name="Storesund J.E."/>
            <person name="Kallscheuer N."/>
            <person name="Luecker S."/>
            <person name="Lage O.M."/>
            <person name="Pohl T."/>
            <person name="Merkel B.J."/>
            <person name="Hornburger P."/>
            <person name="Mueller R.-W."/>
            <person name="Bruemmer F."/>
            <person name="Labrenz M."/>
            <person name="Spormann A.M."/>
            <person name="Op den Camp H."/>
            <person name="Overmann J."/>
            <person name="Amann R."/>
            <person name="Jetten M.S.M."/>
            <person name="Mascher T."/>
            <person name="Medema M.H."/>
            <person name="Devos D.P."/>
            <person name="Kaster A.-K."/>
            <person name="Ovreas L."/>
            <person name="Rohde M."/>
            <person name="Galperin M.Y."/>
            <person name="Jogler C."/>
        </authorList>
    </citation>
    <scope>NUCLEOTIDE SEQUENCE [LARGE SCALE GENOMIC DNA]</scope>
    <source>
        <strain evidence="7 8">Pr1d</strain>
    </source>
</reference>
<keyword evidence="2 4" id="KW-0479">Metal-binding</keyword>
<dbReference type="InterPro" id="IPR011041">
    <property type="entry name" value="Quinoprot_gluc/sorb_DH_b-prop"/>
</dbReference>
<dbReference type="InterPro" id="IPR011989">
    <property type="entry name" value="ARM-like"/>
</dbReference>
<evidence type="ECO:0000256" key="1">
    <source>
        <dbReference type="ARBA" id="ARBA00022617"/>
    </source>
</evidence>
<accession>A0A5B9QEM1</accession>
<proteinExistence type="predicted"/>
<feature type="signal peptide" evidence="5">
    <location>
        <begin position="1"/>
        <end position="23"/>
    </location>
</feature>
<evidence type="ECO:0000256" key="4">
    <source>
        <dbReference type="PROSITE-ProRule" id="PRU00433"/>
    </source>
</evidence>
<dbReference type="InterPro" id="IPR009056">
    <property type="entry name" value="Cyt_c-like_dom"/>
</dbReference>
<dbReference type="Proteomes" id="UP000323917">
    <property type="component" value="Chromosome"/>
</dbReference>
<dbReference type="GO" id="GO:0046872">
    <property type="term" value="F:metal ion binding"/>
    <property type="evidence" value="ECO:0007669"/>
    <property type="project" value="UniProtKB-KW"/>
</dbReference>
<keyword evidence="1 4" id="KW-0349">Heme</keyword>
<sequence precursor="true">MQRTILICVFTFFVFLVAPSALAEQLYVRHDTDRDTISVFQVGFNEPILTQNVRPDFRPYIHPIVAPDRRGLLTEYDPGNHPHQTGLYWGFTSVNGRDFFHHYNGDYWRRVSATILKPEATKKDPRVQWQTIYDLLDEAGEVVMRETLTWTMNDPGRTYVLDLQWSGTAMRDITIGEFDYGGLFLRMPWRDDMNGQAVNSHGQVNEDGAEGQRAPWLDIGMQVEGREDLAHLAIFDHPKNVGFPQPWRVDGAMGVGPVRARLGDWKIPKGETAQLQHRLLAYTGEFDNVRVASAWSSYTRERGVLSYSQWDQTDLDLFGQQNVADLETVEEAYRAKFLTPEKAVAAMTVPDGFAVNVFASEPMITQPMAFCWDDRGRLWIAQNREYNGIENGIELSGESQILILEDTDRDGVADSKKVFLDGVVFPSAMAVGFDGLWLGAVPNLLFVPDRDRDDRADVEDIEVRLTGWGRDDLHEIFNSFNWGPDGWLYGLQGVFTHSRVGKPAGESRIFRQNAPYPDVIEYADEPTEINAGVWRYHPIKDRFEIVAHGLSNPWGIDYNAKGQLFATACVIPHLWHLVPGGIYHRQSGSHFNQNVYSSIRTISDHRHRSAHGGARVYLSDAFPEAYQGRLFMGNIHDHAVLTDILEPRGSGFVGRHGDDFLKANNAQFVGFSTEIGPEGAVYMLDWHDAEICSGPVRNKETGRVYRILPKESNAQDWEGRYDDIRSLSNAELVDLQLSKSEWHARRARVVLQHRAAQGQVREESQAALREIFETNTNGDHRLRALWVLHVSGGIDEAGLLEALHDRDEYIRAWAIQLLCEDKTPTDAARTQFAAMAKEDASPVVRLYLASALQRMLPEYRWPVAMNLVLHGEDAEDHNIPKIIWFGMEPLVTDNPKQALKLADQSRIPMLTQFIGRRLAVGNQLTELVEEIGRNSKTRQLLLLGMRDGLEGRFDLQPPENWRAVFGELSVRDDDSTPIAMQLSLRFGDLNVAQALLETLQDGENSLEDRQAAIRGLAGLEHPELRSELVALLDDDFLRTEAIRAMSSFDDESLAKTLLERYADFSNKEKLEVVHALASRPGSGWALTRAIGRGDVPRRDVPAYVARLLQRVVGNRFLDIWGPVEGLSSETEASFVRLRTLLTEEAIAQGDLAKGRKLYTKTCSACHQMHGEGGLVGPDLTGANRTDLAYLLGNILTPSAIIGKDYLMTMVLTDSGKVYAGVVIGENDQQLQMRTASVAEPITIAKSQILDREITKLSMMPEGLLNNLTDAEVINLFAYLRNLKQLPMQDAANR</sequence>
<dbReference type="Gene3D" id="1.25.10.10">
    <property type="entry name" value="Leucine-rich Repeat Variant"/>
    <property type="match status" value="2"/>
</dbReference>
<dbReference type="InterPro" id="IPR011042">
    <property type="entry name" value="6-blade_b-propeller_TolB-like"/>
</dbReference>
<dbReference type="PANTHER" id="PTHR33546">
    <property type="entry name" value="LARGE, MULTIFUNCTIONAL SECRETED PROTEIN-RELATED"/>
    <property type="match status" value="1"/>
</dbReference>
<dbReference type="InterPro" id="IPR013428">
    <property type="entry name" value="Membrane-bound_put_N"/>
</dbReference>
<dbReference type="GO" id="GO:0009055">
    <property type="term" value="F:electron transfer activity"/>
    <property type="evidence" value="ECO:0007669"/>
    <property type="project" value="InterPro"/>
</dbReference>
<dbReference type="PROSITE" id="PS51007">
    <property type="entry name" value="CYTC"/>
    <property type="match status" value="1"/>
</dbReference>
<dbReference type="NCBIfam" id="TIGR02603">
    <property type="entry name" value="CxxCH_TIGR02603"/>
    <property type="match status" value="1"/>
</dbReference>
<name>A0A5B9QEM1_9BACT</name>
<dbReference type="OrthoDB" id="225269at2"/>
<dbReference type="EMBL" id="CP042913">
    <property type="protein sequence ID" value="QEG37404.1"/>
    <property type="molecule type" value="Genomic_DNA"/>
</dbReference>
<dbReference type="Gene3D" id="1.10.760.10">
    <property type="entry name" value="Cytochrome c-like domain"/>
    <property type="match status" value="1"/>
</dbReference>
<keyword evidence="3 4" id="KW-0408">Iron</keyword>
<dbReference type="KEGG" id="bgok:Pr1d_47470"/>
<organism evidence="7 8">
    <name type="scientific">Bythopirellula goksoeyrii</name>
    <dbReference type="NCBI Taxonomy" id="1400387"/>
    <lineage>
        <taxon>Bacteria</taxon>
        <taxon>Pseudomonadati</taxon>
        <taxon>Planctomycetota</taxon>
        <taxon>Planctomycetia</taxon>
        <taxon>Pirellulales</taxon>
        <taxon>Lacipirellulaceae</taxon>
        <taxon>Bythopirellula</taxon>
    </lineage>
</organism>
<evidence type="ECO:0000256" key="5">
    <source>
        <dbReference type="SAM" id="SignalP"/>
    </source>
</evidence>
<dbReference type="InterPro" id="IPR029475">
    <property type="entry name" value="DUF6807"/>
</dbReference>